<organism evidence="5 6">
    <name type="scientific">Marinobacter lutaoensis</name>
    <dbReference type="NCBI Taxonomy" id="135739"/>
    <lineage>
        <taxon>Bacteria</taxon>
        <taxon>Pseudomonadati</taxon>
        <taxon>Pseudomonadota</taxon>
        <taxon>Gammaproteobacteria</taxon>
        <taxon>Pseudomonadales</taxon>
        <taxon>Marinobacteraceae</taxon>
        <taxon>Marinobacter</taxon>
    </lineage>
</organism>
<accession>A0A1V2DT12</accession>
<dbReference type="STRING" id="135739.BTO32_08960"/>
<feature type="modified residue" description="4-aspartylphosphate" evidence="1">
    <location>
        <position position="62"/>
    </location>
</feature>
<dbReference type="SUPFAM" id="SSF55073">
    <property type="entry name" value="Nucleotide cyclase"/>
    <property type="match status" value="1"/>
</dbReference>
<dbReference type="Gene3D" id="3.20.20.450">
    <property type="entry name" value="EAL domain"/>
    <property type="match status" value="1"/>
</dbReference>
<dbReference type="PROSITE" id="PS50883">
    <property type="entry name" value="EAL"/>
    <property type="match status" value="1"/>
</dbReference>
<evidence type="ECO:0000259" key="4">
    <source>
        <dbReference type="PROSITE" id="PS50887"/>
    </source>
</evidence>
<dbReference type="GO" id="GO:0000160">
    <property type="term" value="P:phosphorelay signal transduction system"/>
    <property type="evidence" value="ECO:0007669"/>
    <property type="project" value="InterPro"/>
</dbReference>
<evidence type="ECO:0000259" key="2">
    <source>
        <dbReference type="PROSITE" id="PS50110"/>
    </source>
</evidence>
<proteinExistence type="predicted"/>
<dbReference type="SMART" id="SM00448">
    <property type="entry name" value="REC"/>
    <property type="match status" value="1"/>
</dbReference>
<feature type="domain" description="GGDEF" evidence="4">
    <location>
        <begin position="186"/>
        <end position="315"/>
    </location>
</feature>
<dbReference type="InterPro" id="IPR011006">
    <property type="entry name" value="CheY-like_superfamily"/>
</dbReference>
<dbReference type="Pfam" id="PF00563">
    <property type="entry name" value="EAL"/>
    <property type="match status" value="1"/>
</dbReference>
<dbReference type="InterPro" id="IPR035919">
    <property type="entry name" value="EAL_sf"/>
</dbReference>
<dbReference type="OrthoDB" id="9812358at2"/>
<evidence type="ECO:0000313" key="6">
    <source>
        <dbReference type="Proteomes" id="UP000189339"/>
    </source>
</evidence>
<dbReference type="Proteomes" id="UP000189339">
    <property type="component" value="Unassembled WGS sequence"/>
</dbReference>
<dbReference type="Gene3D" id="3.30.70.270">
    <property type="match status" value="1"/>
</dbReference>
<dbReference type="CDD" id="cd17551">
    <property type="entry name" value="REC_RpfG-like"/>
    <property type="match status" value="1"/>
</dbReference>
<dbReference type="GO" id="GO:0071111">
    <property type="term" value="F:cyclic-guanylate-specific phosphodiesterase activity"/>
    <property type="evidence" value="ECO:0007669"/>
    <property type="project" value="InterPro"/>
</dbReference>
<feature type="domain" description="EAL" evidence="3">
    <location>
        <begin position="324"/>
        <end position="580"/>
    </location>
</feature>
<protein>
    <submittedName>
        <fullName evidence="5">GGDEF domain-containing response regulator</fullName>
    </submittedName>
</protein>
<dbReference type="InterPro" id="IPR043128">
    <property type="entry name" value="Rev_trsase/Diguanyl_cyclase"/>
</dbReference>
<evidence type="ECO:0000259" key="3">
    <source>
        <dbReference type="PROSITE" id="PS50883"/>
    </source>
</evidence>
<dbReference type="SMART" id="SM00052">
    <property type="entry name" value="EAL"/>
    <property type="match status" value="1"/>
</dbReference>
<gene>
    <name evidence="5" type="ORF">BTO32_08960</name>
</gene>
<reference evidence="5 6" key="1">
    <citation type="submission" date="2016-12" db="EMBL/GenBank/DDBJ databases">
        <title>Marinobacter lutaoensis whole genome sequencing.</title>
        <authorList>
            <person name="Verma A."/>
            <person name="Krishnamurthi S."/>
        </authorList>
    </citation>
    <scope>NUCLEOTIDE SEQUENCE [LARGE SCALE GENOMIC DNA]</scope>
    <source>
        <strain evidence="5 6">T5054</strain>
    </source>
</reference>
<dbReference type="SUPFAM" id="SSF141868">
    <property type="entry name" value="EAL domain-like"/>
    <property type="match status" value="1"/>
</dbReference>
<dbReference type="EMBL" id="MSCW01000006">
    <property type="protein sequence ID" value="ONF43773.1"/>
    <property type="molecule type" value="Genomic_DNA"/>
</dbReference>
<dbReference type="InterPro" id="IPR001789">
    <property type="entry name" value="Sig_transdc_resp-reg_receiver"/>
</dbReference>
<dbReference type="AlphaFoldDB" id="A0A1V2DT12"/>
<keyword evidence="6" id="KW-1185">Reference proteome</keyword>
<sequence length="616" mass="67228">MRRSSPCFVEADILVVDDNVANVELLIALLEDEGYARVDGLTDPRDVGHRVRRRPPDLILLDVRMPHMNGFEVMEQLRQHHGDSLPAVIVLTAQIDNDTRYRALTLGARDFLTKPFDHLEVLQRINNTLHLQRLMQERAERARLLETLVAERTRELALRARQDPLTGLPNRHAVLDEIRDRIDQGRSAAVLFVALDGIEEVARVHGFATADQLVGVVARRLRDRVRASGQLLGVWNSTDWVMLSDCVAEEQAVAPIAECLLSCFEAPFEVDQMQLRLTARVGASATLPGRTAEQLVRFAALALPSGAGAWQGYDESLEHALQRRTGLREALSGAADRGELHLAYQPKVALATGDIVGAEALLRWESPAYGRVSPGEFVPIAEASGEILSIGRWVVLEALSALARWRREQAVPDDFTLAVNVAPVQLMQPDFARWLIDVVGASGISPEHLELEVTETGLMQDMALAMTQLDTLTGAGFHIAIDDFGTGHSSLAYLKQLPVSVLKVDRAFIRELHCNHQDQKLTGTVIDMARHFGFATVAEGVEQAEQLACLARMGCDLVQGFLFAPPLREGALLTLVPAGFADSEAFLSGVGDVRTGTAMGAAGKKPAGPRTGRAGA</sequence>
<dbReference type="PANTHER" id="PTHR33121:SF70">
    <property type="entry name" value="SIGNALING PROTEIN YKOW"/>
    <property type="match status" value="1"/>
</dbReference>
<dbReference type="InterPro" id="IPR050706">
    <property type="entry name" value="Cyclic-di-GMP_PDE-like"/>
</dbReference>
<dbReference type="InterPro" id="IPR001633">
    <property type="entry name" value="EAL_dom"/>
</dbReference>
<dbReference type="RefSeq" id="WP_076724293.1">
    <property type="nucleotide sequence ID" value="NZ_MSCW01000006.1"/>
</dbReference>
<comment type="caution">
    <text evidence="5">The sequence shown here is derived from an EMBL/GenBank/DDBJ whole genome shotgun (WGS) entry which is preliminary data.</text>
</comment>
<dbReference type="InterPro" id="IPR029787">
    <property type="entry name" value="Nucleotide_cyclase"/>
</dbReference>
<feature type="domain" description="Response regulatory" evidence="2">
    <location>
        <begin position="12"/>
        <end position="129"/>
    </location>
</feature>
<dbReference type="PROSITE" id="PS50110">
    <property type="entry name" value="RESPONSE_REGULATORY"/>
    <property type="match status" value="1"/>
</dbReference>
<name>A0A1V2DT12_9GAMM</name>
<dbReference type="CDD" id="cd01949">
    <property type="entry name" value="GGDEF"/>
    <property type="match status" value="1"/>
</dbReference>
<dbReference type="PANTHER" id="PTHR33121">
    <property type="entry name" value="CYCLIC DI-GMP PHOSPHODIESTERASE PDEF"/>
    <property type="match status" value="1"/>
</dbReference>
<dbReference type="PROSITE" id="PS50887">
    <property type="entry name" value="GGDEF"/>
    <property type="match status" value="1"/>
</dbReference>
<dbReference type="SUPFAM" id="SSF52172">
    <property type="entry name" value="CheY-like"/>
    <property type="match status" value="1"/>
</dbReference>
<dbReference type="InterPro" id="IPR000160">
    <property type="entry name" value="GGDEF_dom"/>
</dbReference>
<dbReference type="CDD" id="cd01948">
    <property type="entry name" value="EAL"/>
    <property type="match status" value="1"/>
</dbReference>
<evidence type="ECO:0000313" key="5">
    <source>
        <dbReference type="EMBL" id="ONF43773.1"/>
    </source>
</evidence>
<dbReference type="Pfam" id="PF00990">
    <property type="entry name" value="GGDEF"/>
    <property type="match status" value="1"/>
</dbReference>
<dbReference type="Pfam" id="PF00072">
    <property type="entry name" value="Response_reg"/>
    <property type="match status" value="1"/>
</dbReference>
<dbReference type="SMART" id="SM00267">
    <property type="entry name" value="GGDEF"/>
    <property type="match status" value="1"/>
</dbReference>
<evidence type="ECO:0000256" key="1">
    <source>
        <dbReference type="PROSITE-ProRule" id="PRU00169"/>
    </source>
</evidence>
<dbReference type="Gene3D" id="3.40.50.2300">
    <property type="match status" value="1"/>
</dbReference>
<keyword evidence="1" id="KW-0597">Phosphoprotein</keyword>